<evidence type="ECO:0000313" key="2">
    <source>
        <dbReference type="EMBL" id="ACL61565.1"/>
    </source>
</evidence>
<dbReference type="EMBL" id="CP001349">
    <property type="protein sequence ID" value="ACL61565.1"/>
    <property type="molecule type" value="Genomic_DNA"/>
</dbReference>
<keyword evidence="3" id="KW-1185">Reference proteome</keyword>
<keyword evidence="1" id="KW-0472">Membrane</keyword>
<dbReference type="RefSeq" id="WP_015933133.1">
    <property type="nucleotide sequence ID" value="NC_011894.1"/>
</dbReference>
<dbReference type="HOGENOM" id="CLU_2735422_0_0_5"/>
<proteinExistence type="predicted"/>
<organism evidence="2 3">
    <name type="scientific">Methylobacterium nodulans (strain LMG 21967 / CNCM I-2342 / ORS 2060)</name>
    <dbReference type="NCBI Taxonomy" id="460265"/>
    <lineage>
        <taxon>Bacteria</taxon>
        <taxon>Pseudomonadati</taxon>
        <taxon>Pseudomonadota</taxon>
        <taxon>Alphaproteobacteria</taxon>
        <taxon>Hyphomicrobiales</taxon>
        <taxon>Methylobacteriaceae</taxon>
        <taxon>Methylobacterium</taxon>
    </lineage>
</organism>
<sequence>MAMSEMLLLVIPGVAVIVLLTVLIGRPAQRRADEAMGSDGGAWTGGLGWDLGGGVDSGGSSCGDGGSCGGA</sequence>
<dbReference type="Proteomes" id="UP000008207">
    <property type="component" value="Chromosome"/>
</dbReference>
<evidence type="ECO:0000313" key="3">
    <source>
        <dbReference type="Proteomes" id="UP000008207"/>
    </source>
</evidence>
<gene>
    <name evidence="2" type="ordered locus">Mnod_6807</name>
</gene>
<keyword evidence="1" id="KW-0812">Transmembrane</keyword>
<feature type="transmembrane region" description="Helical" evidence="1">
    <location>
        <begin position="6"/>
        <end position="24"/>
    </location>
</feature>
<protein>
    <submittedName>
        <fullName evidence="2">Uncharacterized protein</fullName>
    </submittedName>
</protein>
<keyword evidence="1" id="KW-1133">Transmembrane helix</keyword>
<reference evidence="2 3" key="1">
    <citation type="submission" date="2009-01" db="EMBL/GenBank/DDBJ databases">
        <title>Complete sequence of chromosome of Methylobacterium nodulans ORS 2060.</title>
        <authorList>
            <consortium name="US DOE Joint Genome Institute"/>
            <person name="Lucas S."/>
            <person name="Copeland A."/>
            <person name="Lapidus A."/>
            <person name="Glavina del Rio T."/>
            <person name="Dalin E."/>
            <person name="Tice H."/>
            <person name="Bruce D."/>
            <person name="Goodwin L."/>
            <person name="Pitluck S."/>
            <person name="Sims D."/>
            <person name="Brettin T."/>
            <person name="Detter J.C."/>
            <person name="Han C."/>
            <person name="Larimer F."/>
            <person name="Land M."/>
            <person name="Hauser L."/>
            <person name="Kyrpides N."/>
            <person name="Ivanova N."/>
            <person name="Marx C.J."/>
            <person name="Richardson P."/>
        </authorList>
    </citation>
    <scope>NUCLEOTIDE SEQUENCE [LARGE SCALE GENOMIC DNA]</scope>
    <source>
        <strain evidence="3">LMG 21967 / CNCM I-2342 / ORS 2060</strain>
    </source>
</reference>
<accession>B8IG88</accession>
<evidence type="ECO:0000256" key="1">
    <source>
        <dbReference type="SAM" id="Phobius"/>
    </source>
</evidence>
<name>B8IG88_METNO</name>
<dbReference type="AlphaFoldDB" id="B8IG88"/>
<dbReference type="KEGG" id="mno:Mnod_6807"/>